<dbReference type="AlphaFoldDB" id="A0A545U1M2"/>
<accession>A0A545U1M2</accession>
<organism evidence="1 2">
    <name type="scientific">Denitrobaculum tricleocarpae</name>
    <dbReference type="NCBI Taxonomy" id="2591009"/>
    <lineage>
        <taxon>Bacteria</taxon>
        <taxon>Pseudomonadati</taxon>
        <taxon>Pseudomonadota</taxon>
        <taxon>Alphaproteobacteria</taxon>
        <taxon>Rhodospirillales</taxon>
        <taxon>Rhodospirillaceae</taxon>
        <taxon>Denitrobaculum</taxon>
    </lineage>
</organism>
<proteinExistence type="predicted"/>
<evidence type="ECO:0000313" key="1">
    <source>
        <dbReference type="EMBL" id="TQV83346.1"/>
    </source>
</evidence>
<comment type="caution">
    <text evidence="1">The sequence shown here is derived from an EMBL/GenBank/DDBJ whole genome shotgun (WGS) entry which is preliminary data.</text>
</comment>
<dbReference type="RefSeq" id="WP_142894552.1">
    <property type="nucleotide sequence ID" value="NZ_ML660052.1"/>
</dbReference>
<keyword evidence="2" id="KW-1185">Reference proteome</keyword>
<dbReference type="EMBL" id="VHSH01000001">
    <property type="protein sequence ID" value="TQV83346.1"/>
    <property type="molecule type" value="Genomic_DNA"/>
</dbReference>
<gene>
    <name evidence="1" type="ORF">FKG95_01740</name>
</gene>
<dbReference type="Proteomes" id="UP000315252">
    <property type="component" value="Unassembled WGS sequence"/>
</dbReference>
<name>A0A545U1M2_9PROT</name>
<reference evidence="1 2" key="1">
    <citation type="submission" date="2019-06" db="EMBL/GenBank/DDBJ databases">
        <title>Whole genome sequence for Rhodospirillaceae sp. R148.</title>
        <authorList>
            <person name="Wang G."/>
        </authorList>
    </citation>
    <scope>NUCLEOTIDE SEQUENCE [LARGE SCALE GENOMIC DNA]</scope>
    <source>
        <strain evidence="1 2">R148</strain>
    </source>
</reference>
<sequence length="103" mass="11491">MPNSELERVENLSGANTGRNFFDELDDREDCLPPRTRLLQILSDTGDVLEDIENRCSALLSAIENATLPSSDAACLKKRVWHIEDLSVKAAERINGRHDEATP</sequence>
<protein>
    <submittedName>
        <fullName evidence="1">Uncharacterized protein</fullName>
    </submittedName>
</protein>
<evidence type="ECO:0000313" key="2">
    <source>
        <dbReference type="Proteomes" id="UP000315252"/>
    </source>
</evidence>